<dbReference type="SMART" id="SM00267">
    <property type="entry name" value="GGDEF"/>
    <property type="match status" value="1"/>
</dbReference>
<dbReference type="InterPro" id="IPR001789">
    <property type="entry name" value="Sig_transdc_resp-reg_receiver"/>
</dbReference>
<dbReference type="Pfam" id="PF00990">
    <property type="entry name" value="GGDEF"/>
    <property type="match status" value="1"/>
</dbReference>
<comment type="subcellular location">
    <subcellularLocation>
        <location evidence="2">Cell inner membrane</location>
    </subcellularLocation>
</comment>
<protein>
    <recommendedName>
        <fullName evidence="3">cyclic-guanylate-specific phosphodiesterase</fullName>
        <ecNumber evidence="3">3.1.4.52</ecNumber>
    </recommendedName>
</protein>
<dbReference type="PROSITE" id="PS50883">
    <property type="entry name" value="EAL"/>
    <property type="match status" value="1"/>
</dbReference>
<proteinExistence type="predicted"/>
<dbReference type="PANTHER" id="PTHR44757">
    <property type="entry name" value="DIGUANYLATE CYCLASE DGCP"/>
    <property type="match status" value="1"/>
</dbReference>
<dbReference type="InterPro" id="IPR011006">
    <property type="entry name" value="CheY-like_superfamily"/>
</dbReference>
<dbReference type="CDD" id="cd01948">
    <property type="entry name" value="EAL"/>
    <property type="match status" value="1"/>
</dbReference>
<feature type="domain" description="PAS" evidence="8">
    <location>
        <begin position="134"/>
        <end position="188"/>
    </location>
</feature>
<dbReference type="InterPro" id="IPR000014">
    <property type="entry name" value="PAS"/>
</dbReference>
<evidence type="ECO:0000313" key="13">
    <source>
        <dbReference type="Proteomes" id="UP000501379"/>
    </source>
</evidence>
<dbReference type="PROSITE" id="PS50887">
    <property type="entry name" value="GGDEF"/>
    <property type="match status" value="1"/>
</dbReference>
<reference evidence="12" key="1">
    <citation type="submission" date="2020-07" db="EMBL/GenBank/DDBJ databases">
        <title>Nitrate ammonifying Pseudomonas campi sp. nov. isolated from German agricultural grassland.</title>
        <authorList>
            <person name="Timsy T."/>
            <person name="Ulrich A."/>
            <person name="Spanner T."/>
            <person name="Foesel B."/>
            <person name="Kolb S."/>
            <person name="Horn M.A."/>
            <person name="Behrendt U."/>
        </authorList>
    </citation>
    <scope>NUCLEOTIDE SEQUENCE</scope>
    <source>
        <strain evidence="12">S1-A32-2</strain>
    </source>
</reference>
<comment type="catalytic activity">
    <reaction evidence="5">
        <text>3',3'-c-di-GMP + H2O = 5'-phosphoguanylyl(3'-&gt;5')guanosine + H(+)</text>
        <dbReference type="Rhea" id="RHEA:24902"/>
        <dbReference type="ChEBI" id="CHEBI:15377"/>
        <dbReference type="ChEBI" id="CHEBI:15378"/>
        <dbReference type="ChEBI" id="CHEBI:58754"/>
        <dbReference type="ChEBI" id="CHEBI:58805"/>
        <dbReference type="EC" id="3.1.4.52"/>
    </reaction>
    <physiologicalReaction direction="left-to-right" evidence="5">
        <dbReference type="Rhea" id="RHEA:24903"/>
    </physiologicalReaction>
</comment>
<dbReference type="Gene3D" id="3.20.20.450">
    <property type="entry name" value="EAL domain"/>
    <property type="match status" value="1"/>
</dbReference>
<dbReference type="SMART" id="SM00091">
    <property type="entry name" value="PAS"/>
    <property type="match status" value="1"/>
</dbReference>
<evidence type="ECO:0000259" key="9">
    <source>
        <dbReference type="PROSITE" id="PS50113"/>
    </source>
</evidence>
<dbReference type="GO" id="GO:0071111">
    <property type="term" value="F:cyclic-guanylate-specific phosphodiesterase activity"/>
    <property type="evidence" value="ECO:0007669"/>
    <property type="project" value="UniProtKB-EC"/>
</dbReference>
<evidence type="ECO:0000259" key="11">
    <source>
        <dbReference type="PROSITE" id="PS50887"/>
    </source>
</evidence>
<dbReference type="CDD" id="cd01949">
    <property type="entry name" value="GGDEF"/>
    <property type="match status" value="1"/>
</dbReference>
<dbReference type="InterPro" id="IPR001633">
    <property type="entry name" value="EAL_dom"/>
</dbReference>
<dbReference type="InterPro" id="IPR035965">
    <property type="entry name" value="PAS-like_dom_sf"/>
</dbReference>
<dbReference type="Gene3D" id="3.30.70.270">
    <property type="match status" value="1"/>
</dbReference>
<evidence type="ECO:0000259" key="8">
    <source>
        <dbReference type="PROSITE" id="PS50112"/>
    </source>
</evidence>
<gene>
    <name evidence="12" type="ORF">HNE05_12085</name>
</gene>
<dbReference type="CDD" id="cd00156">
    <property type="entry name" value="REC"/>
    <property type="match status" value="1"/>
</dbReference>
<dbReference type="InterPro" id="IPR035919">
    <property type="entry name" value="EAL_sf"/>
</dbReference>
<feature type="domain" description="EAL" evidence="10">
    <location>
        <begin position="437"/>
        <end position="691"/>
    </location>
</feature>
<dbReference type="AlphaFoldDB" id="A0A6M8FVY5"/>
<accession>A0A6M8FVY5</accession>
<evidence type="ECO:0000256" key="4">
    <source>
        <dbReference type="ARBA" id="ARBA00022636"/>
    </source>
</evidence>
<dbReference type="Proteomes" id="UP000501379">
    <property type="component" value="Chromosome"/>
</dbReference>
<dbReference type="Gene3D" id="3.40.50.2300">
    <property type="match status" value="1"/>
</dbReference>
<evidence type="ECO:0000256" key="3">
    <source>
        <dbReference type="ARBA" id="ARBA00012282"/>
    </source>
</evidence>
<keyword evidence="6" id="KW-0597">Phosphoprotein</keyword>
<dbReference type="Pfam" id="PF00563">
    <property type="entry name" value="EAL"/>
    <property type="match status" value="1"/>
</dbReference>
<dbReference type="PANTHER" id="PTHR44757:SF2">
    <property type="entry name" value="BIOFILM ARCHITECTURE MAINTENANCE PROTEIN MBAA"/>
    <property type="match status" value="1"/>
</dbReference>
<dbReference type="PROSITE" id="PS50113">
    <property type="entry name" value="PAC"/>
    <property type="match status" value="1"/>
</dbReference>
<dbReference type="Pfam" id="PF00072">
    <property type="entry name" value="Response_reg"/>
    <property type="match status" value="1"/>
</dbReference>
<dbReference type="Pfam" id="PF00989">
    <property type="entry name" value="PAS"/>
    <property type="match status" value="1"/>
</dbReference>
<dbReference type="InterPro" id="IPR000700">
    <property type="entry name" value="PAS-assoc_C"/>
</dbReference>
<dbReference type="InterPro" id="IPR043128">
    <property type="entry name" value="Rev_trsase/Diguanyl_cyclase"/>
</dbReference>
<evidence type="ECO:0000256" key="5">
    <source>
        <dbReference type="ARBA" id="ARBA00051114"/>
    </source>
</evidence>
<dbReference type="RefSeq" id="WP_173208620.1">
    <property type="nucleotide sequence ID" value="NZ_CP053697.2"/>
</dbReference>
<evidence type="ECO:0000259" key="10">
    <source>
        <dbReference type="PROSITE" id="PS50883"/>
    </source>
</evidence>
<dbReference type="NCBIfam" id="TIGR00254">
    <property type="entry name" value="GGDEF"/>
    <property type="match status" value="1"/>
</dbReference>
<dbReference type="SUPFAM" id="SSF55073">
    <property type="entry name" value="Nucleotide cyclase"/>
    <property type="match status" value="1"/>
</dbReference>
<dbReference type="InterPro" id="IPR013767">
    <property type="entry name" value="PAS_fold"/>
</dbReference>
<keyword evidence="13" id="KW-1185">Reference proteome</keyword>
<dbReference type="SUPFAM" id="SSF55785">
    <property type="entry name" value="PYP-like sensor domain (PAS domain)"/>
    <property type="match status" value="1"/>
</dbReference>
<dbReference type="KEGG" id="pcam:HNE05_12085"/>
<dbReference type="PROSITE" id="PS50110">
    <property type="entry name" value="RESPONSE_REGULATORY"/>
    <property type="match status" value="1"/>
</dbReference>
<dbReference type="InterPro" id="IPR029787">
    <property type="entry name" value="Nucleotide_cyclase"/>
</dbReference>
<feature type="domain" description="PAC" evidence="9">
    <location>
        <begin position="211"/>
        <end position="263"/>
    </location>
</feature>
<feature type="domain" description="GGDEF" evidence="11">
    <location>
        <begin position="295"/>
        <end position="428"/>
    </location>
</feature>
<name>A0A6M8FVY5_9GAMM</name>
<sequence length="703" mass="75922">MSYRVLIVTADATDCSGLQDMLLDAADGSFVSERVTHLAMALKRLEGTGIDAVLLDLALPDSVGIATFLAVFAAVPHLPILTLCAPEDEPLALETLRCGAQGYLLKGRFASYLVAQSLSNIIQRKTVEARLLVEQARAETTLNSISDAVIGTDLQGRIDYLNLAAERMTGWTREEARGQPIAQVLQLISGASAAVPSPVDQVLQEDAEVGMAAGTILIRRDGSNVAIEDSAAPIHDPDGQISGAVVVFHDVTAARAMAMKMAYLAQHDFLTKLPNRVLLNDRIAQAISLAERSGNSIALMFLDLDNFKHINDSLGHGAGDKLLQSVALRLAKCVRSSDTVSRNGGDEFVVLLAEGRNMQDASLTAQKILAALAIPHRIDQHELRVTSSIGISVYPADAGSAEALLKNADTAMYHAKEAGRNNYQFFKHDMNVRAVERQVIEHSLWRALERHELVLHYQPKVNLQTGSITGGEALLRWVHPQWGMTLPERFMTVAEECGLIVQIGRWVLREACRQTCLWEAEGIVLPSIAVNVSALEFRHPGFVDGVRSILQETGLAPERLQLEITESVLMRDADASATVLHQLKAMGVQLAIDDFGTGYSSLSYLLKFPIDVLKIDKSFVHAISAAHGNGIIVRAVIAMGASLHYQVVAEGVEDQAQLLFLKTEQCGEGQGFLFGQGLVAMQFATLLLASEASGKAAALAPVD</sequence>
<evidence type="ECO:0000256" key="1">
    <source>
        <dbReference type="ARBA" id="ARBA00001946"/>
    </source>
</evidence>
<dbReference type="InterPro" id="IPR000160">
    <property type="entry name" value="GGDEF_dom"/>
</dbReference>
<keyword evidence="4" id="KW-0973">c-di-GMP</keyword>
<dbReference type="SMART" id="SM00052">
    <property type="entry name" value="EAL"/>
    <property type="match status" value="1"/>
</dbReference>
<dbReference type="SUPFAM" id="SSF141868">
    <property type="entry name" value="EAL domain-like"/>
    <property type="match status" value="1"/>
</dbReference>
<dbReference type="GO" id="GO:0000160">
    <property type="term" value="P:phosphorelay signal transduction system"/>
    <property type="evidence" value="ECO:0007669"/>
    <property type="project" value="InterPro"/>
</dbReference>
<comment type="cofactor">
    <cofactor evidence="1">
        <name>Mg(2+)</name>
        <dbReference type="ChEBI" id="CHEBI:18420"/>
    </cofactor>
</comment>
<dbReference type="GO" id="GO:0071732">
    <property type="term" value="P:cellular response to nitric oxide"/>
    <property type="evidence" value="ECO:0007669"/>
    <property type="project" value="UniProtKB-ARBA"/>
</dbReference>
<dbReference type="FunFam" id="3.20.20.450:FF:000001">
    <property type="entry name" value="Cyclic di-GMP phosphodiesterase yahA"/>
    <property type="match status" value="1"/>
</dbReference>
<dbReference type="Gene3D" id="3.30.450.20">
    <property type="entry name" value="PAS domain"/>
    <property type="match status" value="1"/>
</dbReference>
<dbReference type="EC" id="3.1.4.52" evidence="3"/>
<dbReference type="GO" id="GO:0006355">
    <property type="term" value="P:regulation of DNA-templated transcription"/>
    <property type="evidence" value="ECO:0007669"/>
    <property type="project" value="InterPro"/>
</dbReference>
<evidence type="ECO:0000313" key="12">
    <source>
        <dbReference type="EMBL" id="QKE64056.1"/>
    </source>
</evidence>
<feature type="domain" description="Response regulatory" evidence="7">
    <location>
        <begin position="4"/>
        <end position="121"/>
    </location>
</feature>
<evidence type="ECO:0000256" key="2">
    <source>
        <dbReference type="ARBA" id="ARBA00004533"/>
    </source>
</evidence>
<dbReference type="EMBL" id="CP053697">
    <property type="protein sequence ID" value="QKE64056.1"/>
    <property type="molecule type" value="Genomic_DNA"/>
</dbReference>
<dbReference type="NCBIfam" id="TIGR00229">
    <property type="entry name" value="sensory_box"/>
    <property type="match status" value="1"/>
</dbReference>
<dbReference type="SUPFAM" id="SSF52172">
    <property type="entry name" value="CheY-like"/>
    <property type="match status" value="1"/>
</dbReference>
<dbReference type="CDD" id="cd00130">
    <property type="entry name" value="PAS"/>
    <property type="match status" value="1"/>
</dbReference>
<organism evidence="12 13">
    <name type="scientific">Aquipseudomonas campi</name>
    <dbReference type="NCBI Taxonomy" id="2731681"/>
    <lineage>
        <taxon>Bacteria</taxon>
        <taxon>Pseudomonadati</taxon>
        <taxon>Pseudomonadota</taxon>
        <taxon>Gammaproteobacteria</taxon>
        <taxon>Pseudomonadales</taxon>
        <taxon>Pseudomonadaceae</taxon>
        <taxon>Aquipseudomonas</taxon>
    </lineage>
</organism>
<dbReference type="GO" id="GO:0005886">
    <property type="term" value="C:plasma membrane"/>
    <property type="evidence" value="ECO:0007669"/>
    <property type="project" value="UniProtKB-SubCell"/>
</dbReference>
<dbReference type="PROSITE" id="PS50112">
    <property type="entry name" value="PAS"/>
    <property type="match status" value="1"/>
</dbReference>
<evidence type="ECO:0000259" key="7">
    <source>
        <dbReference type="PROSITE" id="PS50110"/>
    </source>
</evidence>
<feature type="modified residue" description="4-aspartylphosphate" evidence="6">
    <location>
        <position position="56"/>
    </location>
</feature>
<dbReference type="FunFam" id="3.30.70.270:FF:000001">
    <property type="entry name" value="Diguanylate cyclase domain protein"/>
    <property type="match status" value="1"/>
</dbReference>
<evidence type="ECO:0000256" key="6">
    <source>
        <dbReference type="PROSITE-ProRule" id="PRU00169"/>
    </source>
</evidence>
<dbReference type="InterPro" id="IPR052155">
    <property type="entry name" value="Biofilm_reg_signaling"/>
</dbReference>